<dbReference type="GO" id="GO:0071973">
    <property type="term" value="P:bacterial-type flagellum-dependent cell motility"/>
    <property type="evidence" value="ECO:0007669"/>
    <property type="project" value="InterPro"/>
</dbReference>
<dbReference type="HOGENOM" id="CLU_147249_3_0_9"/>
<name>G8U1J9_SULAD</name>
<dbReference type="HAMAP" id="MF_00724">
    <property type="entry name" value="FliE"/>
    <property type="match status" value="1"/>
</dbReference>
<accession>G8U1J9</accession>
<keyword evidence="6" id="KW-0966">Cell projection</keyword>
<reference evidence="7" key="1">
    <citation type="submission" date="2011-12" db="EMBL/GenBank/DDBJ databases">
        <title>The complete genome of chromosome of Sulfobacillus acidophilus DSM 10332.</title>
        <authorList>
            <person name="Lucas S."/>
            <person name="Han J."/>
            <person name="Lapidus A."/>
            <person name="Bruce D."/>
            <person name="Goodwin L."/>
            <person name="Pitluck S."/>
            <person name="Peters L."/>
            <person name="Kyrpides N."/>
            <person name="Mavromatis K."/>
            <person name="Ivanova N."/>
            <person name="Mikhailova N."/>
            <person name="Chertkov O."/>
            <person name="Saunders E."/>
            <person name="Detter J.C."/>
            <person name="Tapia R."/>
            <person name="Han C."/>
            <person name="Land M."/>
            <person name="Hauser L."/>
            <person name="Markowitz V."/>
            <person name="Cheng J.-F."/>
            <person name="Hugenholtz P."/>
            <person name="Woyke T."/>
            <person name="Wu D."/>
            <person name="Pukall R."/>
            <person name="Gehrich-Schroeter G."/>
            <person name="Schneider S."/>
            <person name="Klenk H.-P."/>
            <person name="Eisen J.A."/>
        </authorList>
    </citation>
    <scope>NUCLEOTIDE SEQUENCE [LARGE SCALE GENOMIC DNA]</scope>
    <source>
        <strain evidence="7">ATCC 700253 / DSM 10332 / NAL</strain>
    </source>
</reference>
<dbReference type="GO" id="GO:0009425">
    <property type="term" value="C:bacterial-type flagellum basal body"/>
    <property type="evidence" value="ECO:0007669"/>
    <property type="project" value="UniProtKB-SubCell"/>
</dbReference>
<dbReference type="InterPro" id="IPR001624">
    <property type="entry name" value="FliE"/>
</dbReference>
<dbReference type="GO" id="GO:0003774">
    <property type="term" value="F:cytoskeletal motor activity"/>
    <property type="evidence" value="ECO:0007669"/>
    <property type="project" value="InterPro"/>
</dbReference>
<reference evidence="6 7" key="2">
    <citation type="journal article" date="2012" name="Stand. Genomic Sci.">
        <title>Complete genome sequence of the moderately thermophilic mineral-sulfide-oxidizing firmicute Sulfobacillus acidophilus type strain (NAL(T)).</title>
        <authorList>
            <person name="Anderson I."/>
            <person name="Chertkov O."/>
            <person name="Chen A."/>
            <person name="Saunders E."/>
            <person name="Lapidus A."/>
            <person name="Nolan M."/>
            <person name="Lucas S."/>
            <person name="Hammon N."/>
            <person name="Deshpande S."/>
            <person name="Cheng J.F."/>
            <person name="Han C."/>
            <person name="Tapia R."/>
            <person name="Goodwin L.A."/>
            <person name="Pitluck S."/>
            <person name="Liolios K."/>
            <person name="Pagani I."/>
            <person name="Ivanova N."/>
            <person name="Mikhailova N."/>
            <person name="Pati A."/>
            <person name="Palaniappan K."/>
            <person name="Land M."/>
            <person name="Pan C."/>
            <person name="Rohde M."/>
            <person name="Pukall R."/>
            <person name="Goker M."/>
            <person name="Detter J.C."/>
            <person name="Woyke T."/>
            <person name="Bristow J."/>
            <person name="Eisen J.A."/>
            <person name="Markowitz V."/>
            <person name="Hugenholtz P."/>
            <person name="Kyrpides N.C."/>
            <person name="Klenk H.P."/>
            <person name="Mavromatis K."/>
        </authorList>
    </citation>
    <scope>NUCLEOTIDE SEQUENCE [LARGE SCALE GENOMIC DNA]</scope>
    <source>
        <strain evidence="7">ATCC 700253 / DSM 10332 / NAL</strain>
    </source>
</reference>
<proteinExistence type="inferred from homology"/>
<evidence type="ECO:0000313" key="6">
    <source>
        <dbReference type="EMBL" id="AEW06604.1"/>
    </source>
</evidence>
<comment type="similarity">
    <text evidence="2 4">Belongs to the FliE family.</text>
</comment>
<dbReference type="Proteomes" id="UP000005439">
    <property type="component" value="Chromosome"/>
</dbReference>
<gene>
    <name evidence="4" type="primary">fliE</name>
    <name evidence="6" type="ordered locus">Sulac_3158</name>
</gene>
<evidence type="ECO:0000256" key="2">
    <source>
        <dbReference type="ARBA" id="ARBA00009272"/>
    </source>
</evidence>
<dbReference type="Pfam" id="PF02049">
    <property type="entry name" value="FliE"/>
    <property type="match status" value="1"/>
</dbReference>
<evidence type="ECO:0000256" key="4">
    <source>
        <dbReference type="HAMAP-Rule" id="MF_00724"/>
    </source>
</evidence>
<evidence type="ECO:0000256" key="5">
    <source>
        <dbReference type="NCBIfam" id="TIGR00205"/>
    </source>
</evidence>
<comment type="subcellular location">
    <subcellularLocation>
        <location evidence="1 4">Bacterial flagellum basal body</location>
    </subcellularLocation>
</comment>
<evidence type="ECO:0000256" key="1">
    <source>
        <dbReference type="ARBA" id="ARBA00004117"/>
    </source>
</evidence>
<evidence type="ECO:0000313" key="7">
    <source>
        <dbReference type="Proteomes" id="UP000005439"/>
    </source>
</evidence>
<dbReference type="NCBIfam" id="TIGR00205">
    <property type="entry name" value="fliE"/>
    <property type="match status" value="1"/>
</dbReference>
<dbReference type="AlphaFoldDB" id="G8U1J9"/>
<dbReference type="PANTHER" id="PTHR34653:SF1">
    <property type="entry name" value="FLAGELLAR HOOK-BASAL BODY COMPLEX PROTEIN FLIE"/>
    <property type="match status" value="1"/>
</dbReference>
<keyword evidence="3 4" id="KW-0975">Bacterial flagellum</keyword>
<sequence>MNPLALQYLTPVTLNGGSTAASTVPMNFGSLLGHAVNSLSQSQTQANQAIQAAMTGQISVTQAMVAMVTAQSQLDVATAVQNQAISAYQNIMNMPLS</sequence>
<evidence type="ECO:0000256" key="3">
    <source>
        <dbReference type="ARBA" id="ARBA00023143"/>
    </source>
</evidence>
<dbReference type="PATRIC" id="fig|679936.5.peg.3268"/>
<keyword evidence="7" id="KW-1185">Reference proteome</keyword>
<keyword evidence="6" id="KW-0969">Cilium</keyword>
<dbReference type="STRING" id="679936.Sulac_3158"/>
<protein>
    <recommendedName>
        <fullName evidence="4 5">Flagellar hook-basal body complex protein FliE</fullName>
    </recommendedName>
</protein>
<dbReference type="PRINTS" id="PR01006">
    <property type="entry name" value="FLGHOOKFLIE"/>
</dbReference>
<organism evidence="6 7">
    <name type="scientific">Sulfobacillus acidophilus (strain ATCC 700253 / DSM 10332 / NAL)</name>
    <dbReference type="NCBI Taxonomy" id="679936"/>
    <lineage>
        <taxon>Bacteria</taxon>
        <taxon>Bacillati</taxon>
        <taxon>Bacillota</taxon>
        <taxon>Clostridia</taxon>
        <taxon>Eubacteriales</taxon>
        <taxon>Clostridiales Family XVII. Incertae Sedis</taxon>
        <taxon>Sulfobacillus</taxon>
    </lineage>
</organism>
<dbReference type="PANTHER" id="PTHR34653">
    <property type="match status" value="1"/>
</dbReference>
<keyword evidence="6" id="KW-0282">Flagellum</keyword>
<dbReference type="KEGG" id="sap:Sulac_3158"/>
<dbReference type="EMBL" id="CP003179">
    <property type="protein sequence ID" value="AEW06604.1"/>
    <property type="molecule type" value="Genomic_DNA"/>
</dbReference>
<dbReference type="GO" id="GO:0005198">
    <property type="term" value="F:structural molecule activity"/>
    <property type="evidence" value="ECO:0007669"/>
    <property type="project" value="UniProtKB-UniRule"/>
</dbReference>